<evidence type="ECO:0000313" key="3">
    <source>
        <dbReference type="EMBL" id="GGS74096.1"/>
    </source>
</evidence>
<evidence type="ECO:0000256" key="2">
    <source>
        <dbReference type="SAM" id="SignalP"/>
    </source>
</evidence>
<sequence>MRVGGIPALALAVAGAVGAVAAAPAAASDDTLLPHPGPEGLVWVPEWTGDGGVASGGAWDELPTVLTVACRGGGSVAFSMDSQQGRVADFSVDCPADRVGVGWVTMDPGSSSRARSPSAWTPRRTPPLVPDGDPARIGPAGPRLPAPRAPAAAARRRDRRPPGGPPMYR</sequence>
<organism evidence="3 4">
    <name type="scientific">Streptomyces pseudogriseolus</name>
    <name type="common">Streptomyces gancidicus</name>
    <name type="synonym">Streptomyces rubiginosus</name>
    <dbReference type="NCBI Taxonomy" id="36817"/>
    <lineage>
        <taxon>Bacteria</taxon>
        <taxon>Bacillati</taxon>
        <taxon>Actinomycetota</taxon>
        <taxon>Actinomycetes</taxon>
        <taxon>Kitasatosporales</taxon>
        <taxon>Streptomycetaceae</taxon>
        <taxon>Streptomyces</taxon>
        <taxon>Streptomyces pseudogriseolus group</taxon>
    </lineage>
</organism>
<reference evidence="4" key="1">
    <citation type="journal article" date="2019" name="Int. J. Syst. Evol. Microbiol.">
        <title>The Global Catalogue of Microorganisms (GCM) 10K type strain sequencing project: providing services to taxonomists for standard genome sequencing and annotation.</title>
        <authorList>
            <consortium name="The Broad Institute Genomics Platform"/>
            <consortium name="The Broad Institute Genome Sequencing Center for Infectious Disease"/>
            <person name="Wu L."/>
            <person name="Ma J."/>
        </authorList>
    </citation>
    <scope>NUCLEOTIDE SEQUENCE [LARGE SCALE GENOMIC DNA]</scope>
    <source>
        <strain evidence="4">JCM 4416</strain>
    </source>
</reference>
<proteinExistence type="predicted"/>
<feature type="chain" id="PRO_5046888459" description="Secreted protein" evidence="2">
    <location>
        <begin position="23"/>
        <end position="169"/>
    </location>
</feature>
<evidence type="ECO:0000256" key="1">
    <source>
        <dbReference type="SAM" id="MobiDB-lite"/>
    </source>
</evidence>
<comment type="caution">
    <text evidence="3">The sequence shown here is derived from an EMBL/GenBank/DDBJ whole genome shotgun (WGS) entry which is preliminary data.</text>
</comment>
<keyword evidence="2" id="KW-0732">Signal</keyword>
<dbReference type="EMBL" id="BMTX01000031">
    <property type="protein sequence ID" value="GGS74096.1"/>
    <property type="molecule type" value="Genomic_DNA"/>
</dbReference>
<dbReference type="Proteomes" id="UP000597853">
    <property type="component" value="Unassembled WGS sequence"/>
</dbReference>
<evidence type="ECO:0000313" key="4">
    <source>
        <dbReference type="Proteomes" id="UP000597853"/>
    </source>
</evidence>
<protein>
    <recommendedName>
        <fullName evidence="5">Secreted protein</fullName>
    </recommendedName>
</protein>
<gene>
    <name evidence="3" type="ORF">GCM10010285_61090</name>
</gene>
<evidence type="ECO:0008006" key="5">
    <source>
        <dbReference type="Google" id="ProtNLM"/>
    </source>
</evidence>
<feature type="compositionally biased region" description="Low complexity" evidence="1">
    <location>
        <begin position="110"/>
        <end position="123"/>
    </location>
</feature>
<name>A0ABQ2TKT8_STREZ</name>
<keyword evidence="4" id="KW-1185">Reference proteome</keyword>
<feature type="region of interest" description="Disordered" evidence="1">
    <location>
        <begin position="102"/>
        <end position="169"/>
    </location>
</feature>
<accession>A0ABQ2TKT8</accession>
<feature type="signal peptide" evidence="2">
    <location>
        <begin position="1"/>
        <end position="22"/>
    </location>
</feature>